<sequence length="176" mass="18516">MASPIKTLAMLFLTMFLSCSFLPSPAAAAAIANHPGSSPRNALPITHPTAAVDRAAASLTGPPCCFADSCLSWSLDGTGRVLRGTCYDKVDQRGHWGEVTSSLDLGRCIGNFDGVLAGASNGAYSQSCEDCALDGTKLTCRCKTPRGEPGVKATVDLNAFVQDYNGRLRCFDYDGQ</sequence>
<name>A0AA38RYJ8_9PEZI</name>
<keyword evidence="4" id="KW-1185">Reference proteome</keyword>
<keyword evidence="1" id="KW-0732">Signal</keyword>
<dbReference type="EMBL" id="JANBVN010000013">
    <property type="protein sequence ID" value="KAJ9162314.1"/>
    <property type="molecule type" value="Genomic_DNA"/>
</dbReference>
<feature type="domain" description="Cyanovirin-N" evidence="2">
    <location>
        <begin position="65"/>
        <end position="170"/>
    </location>
</feature>
<dbReference type="InterPro" id="IPR011058">
    <property type="entry name" value="Cyanovirin-N"/>
</dbReference>
<dbReference type="SUPFAM" id="SSF51322">
    <property type="entry name" value="Cyanovirin-N"/>
    <property type="match status" value="1"/>
</dbReference>
<accession>A0AA38RYJ8</accession>
<dbReference type="Pfam" id="PF08881">
    <property type="entry name" value="CVNH"/>
    <property type="match status" value="1"/>
</dbReference>
<dbReference type="SMART" id="SM01111">
    <property type="entry name" value="CVNH"/>
    <property type="match status" value="1"/>
</dbReference>
<evidence type="ECO:0000259" key="2">
    <source>
        <dbReference type="SMART" id="SM01111"/>
    </source>
</evidence>
<dbReference type="PROSITE" id="PS51257">
    <property type="entry name" value="PROKAR_LIPOPROTEIN"/>
    <property type="match status" value="1"/>
</dbReference>
<protein>
    <recommendedName>
        <fullName evidence="2">Cyanovirin-N domain-containing protein</fullName>
    </recommendedName>
</protein>
<dbReference type="InterPro" id="IPR036673">
    <property type="entry name" value="Cyanovirin-N_sf"/>
</dbReference>
<evidence type="ECO:0000256" key="1">
    <source>
        <dbReference type="SAM" id="SignalP"/>
    </source>
</evidence>
<proteinExistence type="predicted"/>
<organism evidence="3 4">
    <name type="scientific">Coniochaeta hoffmannii</name>
    <dbReference type="NCBI Taxonomy" id="91930"/>
    <lineage>
        <taxon>Eukaryota</taxon>
        <taxon>Fungi</taxon>
        <taxon>Dikarya</taxon>
        <taxon>Ascomycota</taxon>
        <taxon>Pezizomycotina</taxon>
        <taxon>Sordariomycetes</taxon>
        <taxon>Sordariomycetidae</taxon>
        <taxon>Coniochaetales</taxon>
        <taxon>Coniochaetaceae</taxon>
        <taxon>Coniochaeta</taxon>
    </lineage>
</organism>
<feature type="signal peptide" evidence="1">
    <location>
        <begin position="1"/>
        <end position="28"/>
    </location>
</feature>
<dbReference type="Proteomes" id="UP001174691">
    <property type="component" value="Unassembled WGS sequence"/>
</dbReference>
<reference evidence="3" key="1">
    <citation type="submission" date="2022-07" db="EMBL/GenBank/DDBJ databases">
        <title>Fungi with potential for degradation of polypropylene.</title>
        <authorList>
            <person name="Gostincar C."/>
        </authorList>
    </citation>
    <scope>NUCLEOTIDE SEQUENCE</scope>
    <source>
        <strain evidence="3">EXF-13287</strain>
    </source>
</reference>
<evidence type="ECO:0000313" key="3">
    <source>
        <dbReference type="EMBL" id="KAJ9162314.1"/>
    </source>
</evidence>
<dbReference type="AlphaFoldDB" id="A0AA38RYJ8"/>
<gene>
    <name evidence="3" type="ORF">NKR19_g1402</name>
</gene>
<feature type="chain" id="PRO_5041219286" description="Cyanovirin-N domain-containing protein" evidence="1">
    <location>
        <begin position="29"/>
        <end position="176"/>
    </location>
</feature>
<evidence type="ECO:0000313" key="4">
    <source>
        <dbReference type="Proteomes" id="UP001174691"/>
    </source>
</evidence>
<comment type="caution">
    <text evidence="3">The sequence shown here is derived from an EMBL/GenBank/DDBJ whole genome shotgun (WGS) entry which is preliminary data.</text>
</comment>
<dbReference type="Gene3D" id="2.30.60.10">
    <property type="entry name" value="Cyanovirin-N"/>
    <property type="match status" value="1"/>
</dbReference>